<comment type="caution">
    <text evidence="11">The sequence shown here is derived from an EMBL/GenBank/DDBJ whole genome shotgun (WGS) entry which is preliminary data.</text>
</comment>
<evidence type="ECO:0000259" key="10">
    <source>
        <dbReference type="PROSITE" id="PS51392"/>
    </source>
</evidence>
<dbReference type="SMART" id="SM00580">
    <property type="entry name" value="PUG"/>
    <property type="match status" value="1"/>
</dbReference>
<evidence type="ECO:0000256" key="5">
    <source>
        <dbReference type="ARBA" id="ARBA00022833"/>
    </source>
</evidence>
<keyword evidence="4 7" id="KW-0863">Zinc-finger</keyword>
<dbReference type="GO" id="GO:0005524">
    <property type="term" value="F:ATP binding"/>
    <property type="evidence" value="ECO:0007669"/>
    <property type="project" value="UniProtKB-KW"/>
</dbReference>
<evidence type="ECO:0000256" key="4">
    <source>
        <dbReference type="ARBA" id="ARBA00022771"/>
    </source>
</evidence>
<feature type="zinc finger region" description="C3H1-type" evidence="7">
    <location>
        <begin position="425"/>
        <end position="453"/>
    </location>
</feature>
<dbReference type="GO" id="GO:1990604">
    <property type="term" value="C:IRE1-TRAF2-ASK1 complex"/>
    <property type="evidence" value="ECO:0007669"/>
    <property type="project" value="TreeGrafter"/>
</dbReference>
<dbReference type="InterPro" id="IPR038357">
    <property type="entry name" value="KEN_sf"/>
</dbReference>
<dbReference type="PROSITE" id="PS50011">
    <property type="entry name" value="PROTEIN_KINASE_DOM"/>
    <property type="match status" value="1"/>
</dbReference>
<keyword evidence="6" id="KW-0067">ATP-binding</keyword>
<evidence type="ECO:0000259" key="9">
    <source>
        <dbReference type="PROSITE" id="PS50103"/>
    </source>
</evidence>
<dbReference type="SUPFAM" id="SSF90229">
    <property type="entry name" value="CCCH zinc finger"/>
    <property type="match status" value="2"/>
</dbReference>
<dbReference type="AlphaFoldDB" id="A0A250XNF4"/>
<dbReference type="EMBL" id="BEGY01000123">
    <property type="protein sequence ID" value="GAX84340.1"/>
    <property type="molecule type" value="Genomic_DNA"/>
</dbReference>
<feature type="domain" description="KEN" evidence="10">
    <location>
        <begin position="110"/>
        <end position="241"/>
    </location>
</feature>
<dbReference type="Pfam" id="PF00642">
    <property type="entry name" value="zf-CCCH"/>
    <property type="match status" value="2"/>
</dbReference>
<dbReference type="Pfam" id="PF00069">
    <property type="entry name" value="Pkinase"/>
    <property type="match status" value="1"/>
</dbReference>
<dbReference type="GO" id="GO:0008270">
    <property type="term" value="F:zinc ion binding"/>
    <property type="evidence" value="ECO:0007669"/>
    <property type="project" value="UniProtKB-KW"/>
</dbReference>
<evidence type="ECO:0000313" key="11">
    <source>
        <dbReference type="EMBL" id="GAX84340.1"/>
    </source>
</evidence>
<evidence type="ECO:0000256" key="2">
    <source>
        <dbReference type="ARBA" id="ARBA00022729"/>
    </source>
</evidence>
<dbReference type="PROSITE" id="PS51392">
    <property type="entry name" value="KEN"/>
    <property type="match status" value="1"/>
</dbReference>
<dbReference type="InterPro" id="IPR000719">
    <property type="entry name" value="Prot_kinase_dom"/>
</dbReference>
<evidence type="ECO:0000259" key="8">
    <source>
        <dbReference type="PROSITE" id="PS50011"/>
    </source>
</evidence>
<dbReference type="GO" id="GO:0036498">
    <property type="term" value="P:IRE1-mediated unfolded protein response"/>
    <property type="evidence" value="ECO:0007669"/>
    <property type="project" value="TreeGrafter"/>
</dbReference>
<dbReference type="GO" id="GO:0004521">
    <property type="term" value="F:RNA endonuclease activity"/>
    <property type="evidence" value="ECO:0007669"/>
    <property type="project" value="InterPro"/>
</dbReference>
<dbReference type="GO" id="GO:0006397">
    <property type="term" value="P:mRNA processing"/>
    <property type="evidence" value="ECO:0007669"/>
    <property type="project" value="InterPro"/>
</dbReference>
<evidence type="ECO:0000256" key="3">
    <source>
        <dbReference type="ARBA" id="ARBA00022741"/>
    </source>
</evidence>
<dbReference type="Gene3D" id="1.10.510.10">
    <property type="entry name" value="Transferase(Phosphotransferase) domain 1"/>
    <property type="match status" value="1"/>
</dbReference>
<evidence type="ECO:0000313" key="12">
    <source>
        <dbReference type="Proteomes" id="UP000232323"/>
    </source>
</evidence>
<dbReference type="GO" id="GO:0004674">
    <property type="term" value="F:protein serine/threonine kinase activity"/>
    <property type="evidence" value="ECO:0007669"/>
    <property type="project" value="InterPro"/>
</dbReference>
<dbReference type="InterPro" id="IPR011009">
    <property type="entry name" value="Kinase-like_dom_sf"/>
</dbReference>
<gene>
    <name evidence="11" type="ORF">CEUSTIGMA_g11762.t1</name>
</gene>
<evidence type="ECO:0000256" key="1">
    <source>
        <dbReference type="ARBA" id="ARBA00022723"/>
    </source>
</evidence>
<dbReference type="Gene3D" id="1.20.1440.180">
    <property type="entry name" value="KEN domain"/>
    <property type="match status" value="1"/>
</dbReference>
<feature type="domain" description="Protein kinase" evidence="8">
    <location>
        <begin position="1"/>
        <end position="107"/>
    </location>
</feature>
<dbReference type="PANTHER" id="PTHR13954:SF6">
    <property type="entry name" value="NON-SPECIFIC SERINE_THREONINE PROTEIN KINASE"/>
    <property type="match status" value="1"/>
</dbReference>
<dbReference type="InterPro" id="IPR010513">
    <property type="entry name" value="KEN_dom"/>
</dbReference>
<dbReference type="PANTHER" id="PTHR13954">
    <property type="entry name" value="IRE1-RELATED"/>
    <property type="match status" value="1"/>
</dbReference>
<name>A0A250XNF4_9CHLO</name>
<reference evidence="11 12" key="1">
    <citation type="submission" date="2017-08" db="EMBL/GenBank/DDBJ databases">
        <title>Acidophilic green algal genome provides insights into adaptation to an acidic environment.</title>
        <authorList>
            <person name="Hirooka S."/>
            <person name="Hirose Y."/>
            <person name="Kanesaki Y."/>
            <person name="Higuchi S."/>
            <person name="Fujiwara T."/>
            <person name="Onuma R."/>
            <person name="Era A."/>
            <person name="Ohbayashi R."/>
            <person name="Uzuka A."/>
            <person name="Nozaki H."/>
            <person name="Yoshikawa H."/>
            <person name="Miyagishima S.Y."/>
        </authorList>
    </citation>
    <scope>NUCLEOTIDE SEQUENCE [LARGE SCALE GENOMIC DNA]</scope>
    <source>
        <strain evidence="11 12">NIES-2499</strain>
    </source>
</reference>
<keyword evidence="12" id="KW-1185">Reference proteome</keyword>
<proteinExistence type="predicted"/>
<evidence type="ECO:0000256" key="6">
    <source>
        <dbReference type="ARBA" id="ARBA00022840"/>
    </source>
</evidence>
<keyword evidence="1 7" id="KW-0479">Metal-binding</keyword>
<dbReference type="STRING" id="1157962.A0A250XNF4"/>
<keyword evidence="3" id="KW-0547">Nucleotide-binding</keyword>
<dbReference type="SMART" id="SM00356">
    <property type="entry name" value="ZnF_C3H1"/>
    <property type="match status" value="2"/>
</dbReference>
<evidence type="ECO:0000256" key="7">
    <source>
        <dbReference type="PROSITE-ProRule" id="PRU00723"/>
    </source>
</evidence>
<dbReference type="Proteomes" id="UP000232323">
    <property type="component" value="Unassembled WGS sequence"/>
</dbReference>
<dbReference type="InterPro" id="IPR045133">
    <property type="entry name" value="IRE1/2-like"/>
</dbReference>
<evidence type="ECO:0008006" key="13">
    <source>
        <dbReference type="Google" id="ProtNLM"/>
    </source>
</evidence>
<dbReference type="OrthoDB" id="63989at2759"/>
<feature type="non-terminal residue" evidence="11">
    <location>
        <position position="1"/>
    </location>
</feature>
<accession>A0A250XNF4</accession>
<dbReference type="GO" id="GO:0051082">
    <property type="term" value="F:unfolded protein binding"/>
    <property type="evidence" value="ECO:0007669"/>
    <property type="project" value="TreeGrafter"/>
</dbReference>
<keyword evidence="2" id="KW-0732">Signal</keyword>
<feature type="zinc finger region" description="C3H1-type" evidence="7">
    <location>
        <begin position="384"/>
        <end position="412"/>
    </location>
</feature>
<dbReference type="Gene3D" id="4.10.1000.10">
    <property type="entry name" value="Zinc finger, CCCH-type"/>
    <property type="match status" value="1"/>
</dbReference>
<dbReference type="SUPFAM" id="SSF56112">
    <property type="entry name" value="Protein kinase-like (PK-like)"/>
    <property type="match status" value="1"/>
</dbReference>
<sequence>TVWIMWHAGGSSGWQAPEQLLARDGGAVRQTRSMDVFSLGCVLYYVITGGCHPFGDSYARDSNILHRPPDMSLLKSQVEALNLLSAMLIKDATLRPSMPAVLSHPLWWGAEKQLQFLVDISDRVENEDREPDQALLSALELYSSSACGNNWGSHVHPELVANLGRYRRYDYTSLRDLLRVMRNKRSHFREMPAPLQTMLGPLPHGFLRYFMDRFPHLLLAMFVFALRNLKQDGALAHYWVCGVEACEPFVTVFDHVYNLGAFKVHTRSGEGVKAVSNTASPLKGALDYAKAAQGLTTWEALSSKPDLGDSLEGARGLTEFEITSLHESGTDVSSTPSKYSLPAAAPVASPAHAPASPMVIVGYEVAAGDAAAAGPTWVREFPRRPGKQLCDFYVKTGHCKFGEVCVYDHPEQYKVLLSTMGLPLRPDQPLCAFYLKNNECKYGSACRFHHPLLVPVYAGSAATDIDDPL</sequence>
<feature type="domain" description="C3H1-type" evidence="9">
    <location>
        <begin position="384"/>
        <end position="412"/>
    </location>
</feature>
<dbReference type="PROSITE" id="PS50103">
    <property type="entry name" value="ZF_C3H1"/>
    <property type="match status" value="2"/>
</dbReference>
<keyword evidence="5 7" id="KW-0862">Zinc</keyword>
<dbReference type="InterPro" id="IPR000571">
    <property type="entry name" value="Znf_CCCH"/>
</dbReference>
<dbReference type="InterPro" id="IPR036855">
    <property type="entry name" value="Znf_CCCH_sf"/>
</dbReference>
<dbReference type="Pfam" id="PF06479">
    <property type="entry name" value="Ribonuc_2-5A"/>
    <property type="match status" value="1"/>
</dbReference>
<dbReference type="CDD" id="cd10422">
    <property type="entry name" value="RNase_Ire1"/>
    <property type="match status" value="1"/>
</dbReference>
<feature type="domain" description="C3H1-type" evidence="9">
    <location>
        <begin position="425"/>
        <end position="453"/>
    </location>
</feature>
<protein>
    <recommendedName>
        <fullName evidence="13">Non-specific serine/threonine protein kinase</fullName>
    </recommendedName>
</protein>
<organism evidence="11 12">
    <name type="scientific">Chlamydomonas eustigma</name>
    <dbReference type="NCBI Taxonomy" id="1157962"/>
    <lineage>
        <taxon>Eukaryota</taxon>
        <taxon>Viridiplantae</taxon>
        <taxon>Chlorophyta</taxon>
        <taxon>core chlorophytes</taxon>
        <taxon>Chlorophyceae</taxon>
        <taxon>CS clade</taxon>
        <taxon>Chlamydomonadales</taxon>
        <taxon>Chlamydomonadaceae</taxon>
        <taxon>Chlamydomonas</taxon>
    </lineage>
</organism>